<dbReference type="InterPro" id="IPR009057">
    <property type="entry name" value="Homeodomain-like_sf"/>
</dbReference>
<evidence type="ECO:0000256" key="2">
    <source>
        <dbReference type="ARBA" id="ARBA00022840"/>
    </source>
</evidence>
<dbReference type="SUPFAM" id="SSF52540">
    <property type="entry name" value="P-loop containing nucleoside triphosphate hydrolases"/>
    <property type="match status" value="1"/>
</dbReference>
<dbReference type="PROSITE" id="PS50045">
    <property type="entry name" value="SIGMA54_INTERACT_4"/>
    <property type="match status" value="1"/>
</dbReference>
<dbReference type="InterPro" id="IPR025943">
    <property type="entry name" value="Sigma_54_int_dom_ATP-bd_2"/>
</dbReference>
<evidence type="ECO:0000259" key="7">
    <source>
        <dbReference type="PROSITE" id="PS50045"/>
    </source>
</evidence>
<dbReference type="SUPFAM" id="SSF49879">
    <property type="entry name" value="SMAD/FHA domain"/>
    <property type="match status" value="1"/>
</dbReference>
<dbReference type="Pfam" id="PF02954">
    <property type="entry name" value="HTH_8"/>
    <property type="match status" value="1"/>
</dbReference>
<dbReference type="EMBL" id="CP089982">
    <property type="protein sequence ID" value="WXA92446.1"/>
    <property type="molecule type" value="Genomic_DNA"/>
</dbReference>
<dbReference type="RefSeq" id="WP_394843049.1">
    <property type="nucleotide sequence ID" value="NZ_CP089982.1"/>
</dbReference>
<dbReference type="Gene3D" id="1.10.10.60">
    <property type="entry name" value="Homeodomain-like"/>
    <property type="match status" value="1"/>
</dbReference>
<dbReference type="InterPro" id="IPR002078">
    <property type="entry name" value="Sigma_54_int"/>
</dbReference>
<sequence>MAHDPTDEGLDSATSTLIHDLPDLKPLGAMLRVIEPAGQKPHRLAAGKCIIGSAPTSDFVVTSPTVSRTHAELELVPDGVRVTDLGSRNGTHYLGQRIERAVLSLGSRIKVGAAEIAIDADTESLEEGAAYPDDEYRNIVGASYAMRRIFATLERLEGSLVTVLVEGESGVGKELIARALHEGSEVFAGPLVVVNCGAIPRDLVASELFGHRRGAFTGAVEARKGAFESADGGTLFLDEIGELPLDVQPMLLRALETGELRAVGADGTRKVRVRVVAATHRMLEEEVEAGRFREDLFYRLAVVRMRIPPLRERPEDIEPIARRLAEQAGTKTLPQAVIEQLKSRTFRGNVRELRNLVQAYAALGYLPGDKSAANEGALAAALAAYVDLDRPFLAQKEALVEDFTVVYLRALLARTQGNQSAAARISGLDRTYLGRLLARHGLGKR</sequence>
<dbReference type="InterPro" id="IPR003593">
    <property type="entry name" value="AAA+_ATPase"/>
</dbReference>
<dbReference type="SMART" id="SM00240">
    <property type="entry name" value="FHA"/>
    <property type="match status" value="1"/>
</dbReference>
<dbReference type="PROSITE" id="PS50006">
    <property type="entry name" value="FHA_DOMAIN"/>
    <property type="match status" value="1"/>
</dbReference>
<keyword evidence="1" id="KW-0547">Nucleotide-binding</keyword>
<evidence type="ECO:0000313" key="9">
    <source>
        <dbReference type="Proteomes" id="UP001379533"/>
    </source>
</evidence>
<dbReference type="Pfam" id="PF00498">
    <property type="entry name" value="FHA"/>
    <property type="match status" value="1"/>
</dbReference>
<dbReference type="InterPro" id="IPR025662">
    <property type="entry name" value="Sigma_54_int_dom_ATP-bd_1"/>
</dbReference>
<dbReference type="Gene3D" id="2.60.200.20">
    <property type="match status" value="1"/>
</dbReference>
<feature type="domain" description="Sigma-54 factor interaction" evidence="7">
    <location>
        <begin position="139"/>
        <end position="362"/>
    </location>
</feature>
<reference evidence="8 9" key="1">
    <citation type="submission" date="2021-12" db="EMBL/GenBank/DDBJ databases">
        <title>Discovery of the Pendulisporaceae a myxobacterial family with distinct sporulation behavior and unique specialized metabolism.</title>
        <authorList>
            <person name="Garcia R."/>
            <person name="Popoff A."/>
            <person name="Bader C.D."/>
            <person name="Loehr J."/>
            <person name="Walesch S."/>
            <person name="Walt C."/>
            <person name="Boldt J."/>
            <person name="Bunk B."/>
            <person name="Haeckl F.J.F.P.J."/>
            <person name="Gunesch A.P."/>
            <person name="Birkelbach J."/>
            <person name="Nuebel U."/>
            <person name="Pietschmann T."/>
            <person name="Bach T."/>
            <person name="Mueller R."/>
        </authorList>
    </citation>
    <scope>NUCLEOTIDE SEQUENCE [LARGE SCALE GENOMIC DNA]</scope>
    <source>
        <strain evidence="8 9">MSr12523</strain>
    </source>
</reference>
<name>A0ABZ2K131_9BACT</name>
<dbReference type="PROSITE" id="PS00675">
    <property type="entry name" value="SIGMA54_INTERACT_1"/>
    <property type="match status" value="1"/>
</dbReference>
<dbReference type="InterPro" id="IPR002197">
    <property type="entry name" value="HTH_Fis"/>
</dbReference>
<dbReference type="Pfam" id="PF25601">
    <property type="entry name" value="AAA_lid_14"/>
    <property type="match status" value="1"/>
</dbReference>
<dbReference type="PROSITE" id="PS00676">
    <property type="entry name" value="SIGMA54_INTERACT_2"/>
    <property type="match status" value="1"/>
</dbReference>
<evidence type="ECO:0000256" key="1">
    <source>
        <dbReference type="ARBA" id="ARBA00022741"/>
    </source>
</evidence>
<dbReference type="PANTHER" id="PTHR32071">
    <property type="entry name" value="TRANSCRIPTIONAL REGULATORY PROTEIN"/>
    <property type="match status" value="1"/>
</dbReference>
<protein>
    <submittedName>
        <fullName evidence="8">Sigma 54-interacting transcriptional regulator</fullName>
    </submittedName>
</protein>
<gene>
    <name evidence="8" type="ORF">LZC95_39105</name>
</gene>
<evidence type="ECO:0000259" key="6">
    <source>
        <dbReference type="PROSITE" id="PS50006"/>
    </source>
</evidence>
<dbReference type="InterPro" id="IPR000253">
    <property type="entry name" value="FHA_dom"/>
</dbReference>
<dbReference type="InterPro" id="IPR008984">
    <property type="entry name" value="SMAD_FHA_dom_sf"/>
</dbReference>
<dbReference type="Pfam" id="PF00158">
    <property type="entry name" value="Sigma54_activat"/>
    <property type="match status" value="1"/>
</dbReference>
<dbReference type="SMART" id="SM00382">
    <property type="entry name" value="AAA"/>
    <property type="match status" value="1"/>
</dbReference>
<keyword evidence="2" id="KW-0067">ATP-binding</keyword>
<keyword evidence="9" id="KW-1185">Reference proteome</keyword>
<dbReference type="Proteomes" id="UP001379533">
    <property type="component" value="Chromosome"/>
</dbReference>
<organism evidence="8 9">
    <name type="scientific">Pendulispora brunnea</name>
    <dbReference type="NCBI Taxonomy" id="2905690"/>
    <lineage>
        <taxon>Bacteria</taxon>
        <taxon>Pseudomonadati</taxon>
        <taxon>Myxococcota</taxon>
        <taxon>Myxococcia</taxon>
        <taxon>Myxococcales</taxon>
        <taxon>Sorangiineae</taxon>
        <taxon>Pendulisporaceae</taxon>
        <taxon>Pendulispora</taxon>
    </lineage>
</organism>
<dbReference type="Gene3D" id="1.10.8.60">
    <property type="match status" value="1"/>
</dbReference>
<dbReference type="Gene3D" id="3.40.50.300">
    <property type="entry name" value="P-loop containing nucleotide triphosphate hydrolases"/>
    <property type="match status" value="1"/>
</dbReference>
<evidence type="ECO:0000256" key="4">
    <source>
        <dbReference type="ARBA" id="ARBA00023125"/>
    </source>
</evidence>
<dbReference type="CDD" id="cd00060">
    <property type="entry name" value="FHA"/>
    <property type="match status" value="1"/>
</dbReference>
<feature type="domain" description="FHA" evidence="6">
    <location>
        <begin position="49"/>
        <end position="98"/>
    </location>
</feature>
<keyword evidence="5" id="KW-0804">Transcription</keyword>
<dbReference type="InterPro" id="IPR058031">
    <property type="entry name" value="AAA_lid_NorR"/>
</dbReference>
<dbReference type="SUPFAM" id="SSF46689">
    <property type="entry name" value="Homeodomain-like"/>
    <property type="match status" value="1"/>
</dbReference>
<proteinExistence type="predicted"/>
<evidence type="ECO:0000313" key="8">
    <source>
        <dbReference type="EMBL" id="WXA92446.1"/>
    </source>
</evidence>
<keyword evidence="3" id="KW-0805">Transcription regulation</keyword>
<dbReference type="CDD" id="cd00009">
    <property type="entry name" value="AAA"/>
    <property type="match status" value="1"/>
</dbReference>
<dbReference type="InterPro" id="IPR027417">
    <property type="entry name" value="P-loop_NTPase"/>
</dbReference>
<accession>A0ABZ2K131</accession>
<evidence type="ECO:0000256" key="5">
    <source>
        <dbReference type="ARBA" id="ARBA00023163"/>
    </source>
</evidence>
<evidence type="ECO:0000256" key="3">
    <source>
        <dbReference type="ARBA" id="ARBA00023015"/>
    </source>
</evidence>
<dbReference type="PANTHER" id="PTHR32071:SF117">
    <property type="entry name" value="PTS-DEPENDENT DIHYDROXYACETONE KINASE OPERON REGULATORY PROTEIN-RELATED"/>
    <property type="match status" value="1"/>
</dbReference>
<keyword evidence="4" id="KW-0238">DNA-binding</keyword>